<evidence type="ECO:0000256" key="7">
    <source>
        <dbReference type="ARBA" id="ARBA00023004"/>
    </source>
</evidence>
<feature type="binding site" description="covalent" evidence="8">
    <location>
        <position position="131"/>
    </location>
    <ligand>
        <name>heme c</name>
        <dbReference type="ChEBI" id="CHEBI:61717"/>
        <label>2</label>
    </ligand>
</feature>
<dbReference type="EMBL" id="NSKD01000001">
    <property type="protein sequence ID" value="PAU81775.1"/>
    <property type="molecule type" value="Genomic_DNA"/>
</dbReference>
<dbReference type="GO" id="GO:0020037">
    <property type="term" value="F:heme binding"/>
    <property type="evidence" value="ECO:0007669"/>
    <property type="project" value="InterPro"/>
</dbReference>
<evidence type="ECO:0000313" key="13">
    <source>
        <dbReference type="Proteomes" id="UP000218896"/>
    </source>
</evidence>
<dbReference type="PANTHER" id="PTHR33751">
    <property type="entry name" value="CBB3-TYPE CYTOCHROME C OXIDASE SUBUNIT FIXP"/>
    <property type="match status" value="1"/>
</dbReference>
<dbReference type="GO" id="GO:0005506">
    <property type="term" value="F:iron ion binding"/>
    <property type="evidence" value="ECO:0007669"/>
    <property type="project" value="InterPro"/>
</dbReference>
<keyword evidence="6" id="KW-0249">Electron transport</keyword>
<feature type="chain" id="PRO_5012223355" evidence="10">
    <location>
        <begin position="21"/>
        <end position="202"/>
    </location>
</feature>
<dbReference type="PANTHER" id="PTHR33751:SF9">
    <property type="entry name" value="CYTOCHROME C4"/>
    <property type="match status" value="1"/>
</dbReference>
<dbReference type="PIRSF" id="PIRSF000005">
    <property type="entry name" value="Cytochrome_c4"/>
    <property type="match status" value="1"/>
</dbReference>
<feature type="binding site" description="covalent" evidence="8">
    <location>
        <position position="37"/>
    </location>
    <ligand>
        <name>heme c</name>
        <dbReference type="ChEBI" id="CHEBI:61717"/>
        <label>1</label>
    </ligand>
</feature>
<evidence type="ECO:0000256" key="9">
    <source>
        <dbReference type="PIRSR" id="PIRSR000005-2"/>
    </source>
</evidence>
<comment type="subcellular location">
    <subcellularLocation>
        <location evidence="1">Periplasm</location>
    </subcellularLocation>
</comment>
<evidence type="ECO:0000256" key="2">
    <source>
        <dbReference type="ARBA" id="ARBA00022448"/>
    </source>
</evidence>
<gene>
    <name evidence="12" type="ORF">CK501_01070</name>
</gene>
<keyword evidence="10" id="KW-0732">Signal</keyword>
<reference evidence="12 13" key="1">
    <citation type="submission" date="2017-08" db="EMBL/GenBank/DDBJ databases">
        <title>Halovibrio sewagensis sp. nov., isolated from wastewater of high salinity.</title>
        <authorList>
            <person name="Dong X."/>
            <person name="Zhang G."/>
        </authorList>
    </citation>
    <scope>NUCLEOTIDE SEQUENCE [LARGE SCALE GENOMIC DNA]</scope>
    <source>
        <strain evidence="12 13">YL5-2</strain>
    </source>
</reference>
<comment type="PTM">
    <text evidence="8">Binds 2 heme c groups covalently per subunit.</text>
</comment>
<evidence type="ECO:0000256" key="5">
    <source>
        <dbReference type="ARBA" id="ARBA00022764"/>
    </source>
</evidence>
<evidence type="ECO:0000259" key="11">
    <source>
        <dbReference type="PROSITE" id="PS51007"/>
    </source>
</evidence>
<feature type="signal peptide" evidence="10">
    <location>
        <begin position="1"/>
        <end position="20"/>
    </location>
</feature>
<feature type="binding site" description="covalent" evidence="8">
    <location>
        <position position="134"/>
    </location>
    <ligand>
        <name>heme c</name>
        <dbReference type="ChEBI" id="CHEBI:61717"/>
        <label>2</label>
    </ligand>
</feature>
<keyword evidence="5" id="KW-0574">Periplasm</keyword>
<evidence type="ECO:0000256" key="8">
    <source>
        <dbReference type="PIRSR" id="PIRSR000005-1"/>
    </source>
</evidence>
<keyword evidence="3 8" id="KW-0349">Heme</keyword>
<dbReference type="AlphaFoldDB" id="A0A2A2FB02"/>
<sequence length="202" mass="21633">MRKLLTGLVLTVGLAGLAQAADPGAGEEIAQNQCVSCHGQNGVEPLQPNYARLAGLGEDYLFKQLSAIKSGDRNVPEMMGIVSGLDEQDMRDLAAYYNQQEMPRGEADPEKVDAGESLYRGGDLSRDVAACTACHGPKGLGNEPAGYPRLSGQSAEYVVKSLKDYRSGDRVYGPQSQIMGDIASKLNDDEIEAVAEYIEGLY</sequence>
<dbReference type="Pfam" id="PF13442">
    <property type="entry name" value="Cytochrome_CBB3"/>
    <property type="match status" value="1"/>
</dbReference>
<dbReference type="InterPro" id="IPR009056">
    <property type="entry name" value="Cyt_c-like_dom"/>
</dbReference>
<dbReference type="InterPro" id="IPR050597">
    <property type="entry name" value="Cytochrome_c_Oxidase_Subunit"/>
</dbReference>
<dbReference type="GO" id="GO:0042597">
    <property type="term" value="C:periplasmic space"/>
    <property type="evidence" value="ECO:0007669"/>
    <property type="project" value="UniProtKB-SubCell"/>
</dbReference>
<keyword evidence="2" id="KW-0813">Transport</keyword>
<dbReference type="InterPro" id="IPR024167">
    <property type="entry name" value="Cytochrome_c4-like"/>
</dbReference>
<dbReference type="Gene3D" id="1.10.760.10">
    <property type="entry name" value="Cytochrome c-like domain"/>
    <property type="match status" value="2"/>
</dbReference>
<dbReference type="OrthoDB" id="9773456at2"/>
<evidence type="ECO:0000256" key="3">
    <source>
        <dbReference type="ARBA" id="ARBA00022617"/>
    </source>
</evidence>
<feature type="binding site" description="axial binding residue" evidence="9">
    <location>
        <position position="38"/>
    </location>
    <ligand>
        <name>heme c</name>
        <dbReference type="ChEBI" id="CHEBI:61717"/>
        <label>1</label>
    </ligand>
    <ligandPart>
        <name>Fe</name>
        <dbReference type="ChEBI" id="CHEBI:18248"/>
    </ligandPart>
</feature>
<dbReference type="GO" id="GO:0009055">
    <property type="term" value="F:electron transfer activity"/>
    <property type="evidence" value="ECO:0007669"/>
    <property type="project" value="InterPro"/>
</dbReference>
<evidence type="ECO:0000256" key="1">
    <source>
        <dbReference type="ARBA" id="ARBA00004418"/>
    </source>
</evidence>
<keyword evidence="4 9" id="KW-0479">Metal-binding</keyword>
<feature type="domain" description="Cytochrome c" evidence="11">
    <location>
        <begin position="110"/>
        <end position="202"/>
    </location>
</feature>
<dbReference type="SUPFAM" id="SSF46626">
    <property type="entry name" value="Cytochrome c"/>
    <property type="match status" value="2"/>
</dbReference>
<dbReference type="InterPro" id="IPR036909">
    <property type="entry name" value="Cyt_c-like_dom_sf"/>
</dbReference>
<evidence type="ECO:0000313" key="12">
    <source>
        <dbReference type="EMBL" id="PAU81775.1"/>
    </source>
</evidence>
<evidence type="ECO:0000256" key="4">
    <source>
        <dbReference type="ARBA" id="ARBA00022723"/>
    </source>
</evidence>
<feature type="binding site" description="axial binding residue" evidence="9">
    <location>
        <position position="179"/>
    </location>
    <ligand>
        <name>heme c</name>
        <dbReference type="ChEBI" id="CHEBI:61717"/>
        <label>2</label>
    </ligand>
    <ligandPart>
        <name>Fe</name>
        <dbReference type="ChEBI" id="CHEBI:18248"/>
    </ligandPart>
</feature>
<feature type="binding site" description="axial binding residue" evidence="9">
    <location>
        <position position="78"/>
    </location>
    <ligand>
        <name>heme c</name>
        <dbReference type="ChEBI" id="CHEBI:61717"/>
        <label>1</label>
    </ligand>
    <ligandPart>
        <name>Fe</name>
        <dbReference type="ChEBI" id="CHEBI:18248"/>
    </ligandPart>
</feature>
<protein>
    <submittedName>
        <fullName evidence="12">Cytochrome c4</fullName>
    </submittedName>
</protein>
<name>A0A2A2FB02_9GAMM</name>
<keyword evidence="7 9" id="KW-0408">Iron</keyword>
<feature type="domain" description="Cytochrome c" evidence="11">
    <location>
        <begin position="21"/>
        <end position="101"/>
    </location>
</feature>
<proteinExistence type="predicted"/>
<organism evidence="12 13">
    <name type="scientific">Halovibrio salipaludis</name>
    <dbReference type="NCBI Taxonomy" id="2032626"/>
    <lineage>
        <taxon>Bacteria</taxon>
        <taxon>Pseudomonadati</taxon>
        <taxon>Pseudomonadota</taxon>
        <taxon>Gammaproteobacteria</taxon>
        <taxon>Oceanospirillales</taxon>
        <taxon>Halomonadaceae</taxon>
        <taxon>Halovibrio</taxon>
    </lineage>
</organism>
<feature type="binding site" description="axial binding residue" evidence="9">
    <location>
        <position position="135"/>
    </location>
    <ligand>
        <name>heme c</name>
        <dbReference type="ChEBI" id="CHEBI:61717"/>
        <label>2</label>
    </ligand>
    <ligandPart>
        <name>Fe</name>
        <dbReference type="ChEBI" id="CHEBI:18248"/>
    </ligandPart>
</feature>
<evidence type="ECO:0000256" key="10">
    <source>
        <dbReference type="SAM" id="SignalP"/>
    </source>
</evidence>
<feature type="binding site" description="covalent" evidence="8">
    <location>
        <position position="34"/>
    </location>
    <ligand>
        <name>heme c</name>
        <dbReference type="ChEBI" id="CHEBI:61717"/>
        <label>1</label>
    </ligand>
</feature>
<dbReference type="RefSeq" id="WP_095615876.1">
    <property type="nucleotide sequence ID" value="NZ_NSKD01000001.1"/>
</dbReference>
<comment type="caution">
    <text evidence="12">The sequence shown here is derived from an EMBL/GenBank/DDBJ whole genome shotgun (WGS) entry which is preliminary data.</text>
</comment>
<dbReference type="PROSITE" id="PS51007">
    <property type="entry name" value="CYTC"/>
    <property type="match status" value="2"/>
</dbReference>
<dbReference type="Proteomes" id="UP000218896">
    <property type="component" value="Unassembled WGS sequence"/>
</dbReference>
<accession>A0A2A2FB02</accession>
<evidence type="ECO:0000256" key="6">
    <source>
        <dbReference type="ARBA" id="ARBA00022982"/>
    </source>
</evidence>
<keyword evidence="13" id="KW-1185">Reference proteome</keyword>
<dbReference type="Pfam" id="PF00034">
    <property type="entry name" value="Cytochrom_C"/>
    <property type="match status" value="1"/>
</dbReference>